<accession>A0A835YWZ0</accession>
<dbReference type="AlphaFoldDB" id="A0A835YWZ0"/>
<evidence type="ECO:0000313" key="2">
    <source>
        <dbReference type="Proteomes" id="UP000664859"/>
    </source>
</evidence>
<evidence type="ECO:0008006" key="3">
    <source>
        <dbReference type="Google" id="ProtNLM"/>
    </source>
</evidence>
<name>A0A835YWZ0_9STRA</name>
<sequence>MACCLICFSDEPVRGSKLEQFYGNNQQFQIGMMEAPCKATLCCCYGSLCSCCAQYTVRKRALDGNLDNYICCQGYFPGCCCMKPGHCGEKSSPACCLCLESFCCLSCAVSSSRMFIMDKYRLLPDPWDNRIIRFNNALQLLSCICNCLAICVEELREFARILDLIAEIVFYTTVGCMTGQMMHELDYQQNMAPKAEAIVR</sequence>
<evidence type="ECO:0000313" key="1">
    <source>
        <dbReference type="EMBL" id="KAG5182429.1"/>
    </source>
</evidence>
<comment type="caution">
    <text evidence="1">The sequence shown here is derived from an EMBL/GenBank/DDBJ whole genome shotgun (WGS) entry which is preliminary data.</text>
</comment>
<keyword evidence="2" id="KW-1185">Reference proteome</keyword>
<dbReference type="OrthoDB" id="998115at2759"/>
<dbReference type="EMBL" id="JAFCMP010000246">
    <property type="protein sequence ID" value="KAG5182429.1"/>
    <property type="molecule type" value="Genomic_DNA"/>
</dbReference>
<dbReference type="PANTHER" id="PTHR31152:SF1">
    <property type="entry name" value="PLAC8 FAMILY PROTEIN"/>
    <property type="match status" value="1"/>
</dbReference>
<reference evidence="1" key="1">
    <citation type="submission" date="2021-02" db="EMBL/GenBank/DDBJ databases">
        <title>First Annotated Genome of the Yellow-green Alga Tribonema minus.</title>
        <authorList>
            <person name="Mahan K.M."/>
        </authorList>
    </citation>
    <scope>NUCLEOTIDE SEQUENCE</scope>
    <source>
        <strain evidence="1">UTEX B ZZ1240</strain>
    </source>
</reference>
<dbReference type="Proteomes" id="UP000664859">
    <property type="component" value="Unassembled WGS sequence"/>
</dbReference>
<gene>
    <name evidence="1" type="ORF">JKP88DRAFT_186308</name>
</gene>
<protein>
    <recommendedName>
        <fullName evidence="3">PLAC8 family protein</fullName>
    </recommendedName>
</protein>
<dbReference type="PANTHER" id="PTHR31152">
    <property type="entry name" value="PLAC8 FAMILY PROTEIN"/>
    <property type="match status" value="1"/>
</dbReference>
<organism evidence="1 2">
    <name type="scientific">Tribonema minus</name>
    <dbReference type="NCBI Taxonomy" id="303371"/>
    <lineage>
        <taxon>Eukaryota</taxon>
        <taxon>Sar</taxon>
        <taxon>Stramenopiles</taxon>
        <taxon>Ochrophyta</taxon>
        <taxon>PX clade</taxon>
        <taxon>Xanthophyceae</taxon>
        <taxon>Tribonematales</taxon>
        <taxon>Tribonemataceae</taxon>
        <taxon>Tribonema</taxon>
    </lineage>
</organism>
<proteinExistence type="predicted"/>